<comment type="subcellular location">
    <subcellularLocation>
        <location evidence="6">Cytoplasm</location>
    </subcellularLocation>
</comment>
<dbReference type="InterPro" id="IPR011063">
    <property type="entry name" value="TilS/TtcA_N"/>
</dbReference>
<dbReference type="GO" id="GO:0005524">
    <property type="term" value="F:ATP binding"/>
    <property type="evidence" value="ECO:0007669"/>
    <property type="project" value="UniProtKB-UniRule"/>
</dbReference>
<keyword evidence="9" id="KW-1185">Reference proteome</keyword>
<dbReference type="GO" id="GO:0006400">
    <property type="term" value="P:tRNA modification"/>
    <property type="evidence" value="ECO:0007669"/>
    <property type="project" value="UniProtKB-UniRule"/>
</dbReference>
<keyword evidence="2 6" id="KW-0819">tRNA processing</keyword>
<evidence type="ECO:0000256" key="2">
    <source>
        <dbReference type="ARBA" id="ARBA00022694"/>
    </source>
</evidence>
<dbReference type="KEGG" id="bvv:BHK69_27910"/>
<dbReference type="NCBIfam" id="TIGR02432">
    <property type="entry name" value="lysidine_TilS_N"/>
    <property type="match status" value="1"/>
</dbReference>
<dbReference type="HAMAP" id="MF_01161">
    <property type="entry name" value="tRNA_Ile_lys_synt"/>
    <property type="match status" value="1"/>
</dbReference>
<comment type="function">
    <text evidence="6">Ligates lysine onto the cytidine present at position 34 of the AUA codon-specific tRNA(Ile) that contains the anticodon CAU, in an ATP-dependent manner. Cytidine is converted to lysidine, thus changing the amino acid specificity of the tRNA from methionine to isoleucine.</text>
</comment>
<proteinExistence type="inferred from homology"/>
<dbReference type="InterPro" id="IPR012094">
    <property type="entry name" value="tRNA_Ile_lys_synt"/>
</dbReference>
<evidence type="ECO:0000313" key="9">
    <source>
        <dbReference type="Proteomes" id="UP000094969"/>
    </source>
</evidence>
<dbReference type="PANTHER" id="PTHR43033">
    <property type="entry name" value="TRNA(ILE)-LYSIDINE SYNTHASE-RELATED"/>
    <property type="match status" value="1"/>
</dbReference>
<dbReference type="GO" id="GO:0032267">
    <property type="term" value="F:tRNA(Ile)-lysidine synthase activity"/>
    <property type="evidence" value="ECO:0007669"/>
    <property type="project" value="UniProtKB-EC"/>
</dbReference>
<protein>
    <recommendedName>
        <fullName evidence="6">tRNA(Ile)-lysidine synthase</fullName>
        <ecNumber evidence="6">6.3.4.19</ecNumber>
    </recommendedName>
    <alternativeName>
        <fullName evidence="6">tRNA(Ile)-2-lysyl-cytidine synthase</fullName>
    </alternativeName>
    <alternativeName>
        <fullName evidence="6">tRNA(Ile)-lysidine synthetase</fullName>
    </alternativeName>
</protein>
<accession>A0A1D7UBY8</accession>
<dbReference type="STRING" id="1526658.BHK69_27910"/>
<dbReference type="AlphaFoldDB" id="A0A1D7UBY8"/>
<keyword evidence="3 6" id="KW-0547">Nucleotide-binding</keyword>
<comment type="catalytic activity">
    <reaction evidence="5 6">
        <text>cytidine(34) in tRNA(Ile2) + L-lysine + ATP = lysidine(34) in tRNA(Ile2) + AMP + diphosphate + H(+)</text>
        <dbReference type="Rhea" id="RHEA:43744"/>
        <dbReference type="Rhea" id="RHEA-COMP:10625"/>
        <dbReference type="Rhea" id="RHEA-COMP:10670"/>
        <dbReference type="ChEBI" id="CHEBI:15378"/>
        <dbReference type="ChEBI" id="CHEBI:30616"/>
        <dbReference type="ChEBI" id="CHEBI:32551"/>
        <dbReference type="ChEBI" id="CHEBI:33019"/>
        <dbReference type="ChEBI" id="CHEBI:82748"/>
        <dbReference type="ChEBI" id="CHEBI:83665"/>
        <dbReference type="ChEBI" id="CHEBI:456215"/>
        <dbReference type="EC" id="6.3.4.19"/>
    </reaction>
</comment>
<dbReference type="GO" id="GO:0005737">
    <property type="term" value="C:cytoplasm"/>
    <property type="evidence" value="ECO:0007669"/>
    <property type="project" value="UniProtKB-SubCell"/>
</dbReference>
<dbReference type="Proteomes" id="UP000094969">
    <property type="component" value="Chromosome"/>
</dbReference>
<feature type="domain" description="tRNA(Ile)-lysidine/2-thiocytidine synthase N-terminal" evidence="7">
    <location>
        <begin position="26"/>
        <end position="204"/>
    </location>
</feature>
<sequence length="345" mass="36788">MVAEHEPVLAGEAEALFADLANEPRLLVAVSGGPDSVALLALLAEWAGRPGRPEIVAATIDHGLRDGSAAEAQAVARLCDGLGVPHALLPWLGPKPVTGLQNRARTARYHLLAREAERRGGAAVVTAHTLDDQAETLLMRMAHGSGPAGLVGMRTRSRRDGIALARPLLSVAKARLVATARARGLWFAADPSNLDPRFERVRWRMLMPVLSEAGLDADRLGTLATRLARMERALASQAEALWPAMVMPCDEAGAVKLGFAALLAHPEEMVLRLLARAVDSVAADEDAVTRLERLESCGFALIEAARARFALTRTLSGCVLTLGRDGVLCVRREPVRKRGVHPAAS</sequence>
<dbReference type="InterPro" id="IPR012795">
    <property type="entry name" value="tRNA_Ile_lys_synt_N"/>
</dbReference>
<dbReference type="InterPro" id="IPR014729">
    <property type="entry name" value="Rossmann-like_a/b/a_fold"/>
</dbReference>
<evidence type="ECO:0000256" key="6">
    <source>
        <dbReference type="HAMAP-Rule" id="MF_01161"/>
    </source>
</evidence>
<dbReference type="Gene3D" id="3.40.50.620">
    <property type="entry name" value="HUPs"/>
    <property type="match status" value="1"/>
</dbReference>
<reference evidence="8 9" key="1">
    <citation type="journal article" date="2015" name="Antonie Van Leeuwenhoek">
        <title>Bosea vaviloviae sp. nov., a new species of slow-growing rhizobia isolated from nodules of the relict species Vavilovia formosa (Stev.) Fed.</title>
        <authorList>
            <person name="Safronova V.I."/>
            <person name="Kuznetsova I.G."/>
            <person name="Sazanova A.L."/>
            <person name="Kimeklis A.K."/>
            <person name="Belimov A.A."/>
            <person name="Andronov E.E."/>
            <person name="Pinaev A.G."/>
            <person name="Chizhevskaya E.P."/>
            <person name="Pukhaev A.R."/>
            <person name="Popov K.P."/>
            <person name="Willems A."/>
            <person name="Tikhonovich I.A."/>
        </authorList>
    </citation>
    <scope>NUCLEOTIDE SEQUENCE [LARGE SCALE GENOMIC DNA]</scope>
    <source>
        <strain evidence="8 9">Vaf18</strain>
    </source>
</reference>
<dbReference type="Pfam" id="PF01171">
    <property type="entry name" value="ATP_bind_3"/>
    <property type="match status" value="1"/>
</dbReference>
<evidence type="ECO:0000313" key="8">
    <source>
        <dbReference type="EMBL" id="AOO84844.1"/>
    </source>
</evidence>
<organism evidence="8 9">
    <name type="scientific">Bosea vaviloviae</name>
    <dbReference type="NCBI Taxonomy" id="1526658"/>
    <lineage>
        <taxon>Bacteria</taxon>
        <taxon>Pseudomonadati</taxon>
        <taxon>Pseudomonadota</taxon>
        <taxon>Alphaproteobacteria</taxon>
        <taxon>Hyphomicrobiales</taxon>
        <taxon>Boseaceae</taxon>
        <taxon>Bosea</taxon>
    </lineage>
</organism>
<name>A0A1D7UBY8_9HYPH</name>
<evidence type="ECO:0000256" key="1">
    <source>
        <dbReference type="ARBA" id="ARBA00022598"/>
    </source>
</evidence>
<evidence type="ECO:0000259" key="7">
    <source>
        <dbReference type="Pfam" id="PF01171"/>
    </source>
</evidence>
<feature type="binding site" evidence="6">
    <location>
        <begin position="31"/>
        <end position="36"/>
    </location>
    <ligand>
        <name>ATP</name>
        <dbReference type="ChEBI" id="CHEBI:30616"/>
    </ligand>
</feature>
<dbReference type="PANTHER" id="PTHR43033:SF1">
    <property type="entry name" value="TRNA(ILE)-LYSIDINE SYNTHASE-RELATED"/>
    <property type="match status" value="1"/>
</dbReference>
<keyword evidence="4 6" id="KW-0067">ATP-binding</keyword>
<keyword evidence="1 6" id="KW-0436">Ligase</keyword>
<keyword evidence="6" id="KW-0963">Cytoplasm</keyword>
<comment type="domain">
    <text evidence="6">The N-terminal region contains the highly conserved SGGXDS motif, predicted to be a P-loop motif involved in ATP binding.</text>
</comment>
<gene>
    <name evidence="6" type="primary">tilS</name>
    <name evidence="8" type="ORF">BHK69_27910</name>
</gene>
<evidence type="ECO:0000256" key="5">
    <source>
        <dbReference type="ARBA" id="ARBA00048539"/>
    </source>
</evidence>
<evidence type="ECO:0000256" key="4">
    <source>
        <dbReference type="ARBA" id="ARBA00022840"/>
    </source>
</evidence>
<dbReference type="SUPFAM" id="SSF52402">
    <property type="entry name" value="Adenine nucleotide alpha hydrolases-like"/>
    <property type="match status" value="1"/>
</dbReference>
<comment type="similarity">
    <text evidence="6">Belongs to the tRNA(Ile)-lysidine synthase family.</text>
</comment>
<dbReference type="EC" id="6.3.4.19" evidence="6"/>
<evidence type="ECO:0000256" key="3">
    <source>
        <dbReference type="ARBA" id="ARBA00022741"/>
    </source>
</evidence>
<dbReference type="EMBL" id="CP017147">
    <property type="protein sequence ID" value="AOO84844.1"/>
    <property type="molecule type" value="Genomic_DNA"/>
</dbReference>
<dbReference type="CDD" id="cd01992">
    <property type="entry name" value="TilS_N"/>
    <property type="match status" value="1"/>
</dbReference>